<dbReference type="EMBL" id="MTKT01001357">
    <property type="protein sequence ID" value="OWM84543.1"/>
    <property type="molecule type" value="Genomic_DNA"/>
</dbReference>
<feature type="compositionally biased region" description="Basic and acidic residues" evidence="1">
    <location>
        <begin position="1"/>
        <end position="11"/>
    </location>
</feature>
<name>A0A218XHY4_PUNGR</name>
<dbReference type="Proteomes" id="UP000197138">
    <property type="component" value="Unassembled WGS sequence"/>
</dbReference>
<protein>
    <submittedName>
        <fullName evidence="2">Uncharacterized protein</fullName>
    </submittedName>
</protein>
<sequence length="70" mass="7204">MLEPLNPRDKVGGGLISRGGGRRGGPYPVILHETKVQVSSKIVGVGASLTTIPLPPGMRLSAPSKVANAF</sequence>
<comment type="caution">
    <text evidence="2">The sequence shown here is derived from an EMBL/GenBank/DDBJ whole genome shotgun (WGS) entry which is preliminary data.</text>
</comment>
<evidence type="ECO:0000313" key="3">
    <source>
        <dbReference type="Proteomes" id="UP000197138"/>
    </source>
</evidence>
<feature type="region of interest" description="Disordered" evidence="1">
    <location>
        <begin position="1"/>
        <end position="26"/>
    </location>
</feature>
<evidence type="ECO:0000256" key="1">
    <source>
        <dbReference type="SAM" id="MobiDB-lite"/>
    </source>
</evidence>
<evidence type="ECO:0000313" key="2">
    <source>
        <dbReference type="EMBL" id="OWM84543.1"/>
    </source>
</evidence>
<reference evidence="3" key="1">
    <citation type="journal article" date="2017" name="Plant J.">
        <title>The pomegranate (Punica granatum L.) genome and the genomics of punicalagin biosynthesis.</title>
        <authorList>
            <person name="Qin G."/>
            <person name="Xu C."/>
            <person name="Ming R."/>
            <person name="Tang H."/>
            <person name="Guyot R."/>
            <person name="Kramer E.M."/>
            <person name="Hu Y."/>
            <person name="Yi X."/>
            <person name="Qi Y."/>
            <person name="Xu X."/>
            <person name="Gao Z."/>
            <person name="Pan H."/>
            <person name="Jian J."/>
            <person name="Tian Y."/>
            <person name="Yue Z."/>
            <person name="Xu Y."/>
        </authorList>
    </citation>
    <scope>NUCLEOTIDE SEQUENCE [LARGE SCALE GENOMIC DNA]</scope>
    <source>
        <strain evidence="3">cv. Dabenzi</strain>
    </source>
</reference>
<proteinExistence type="predicted"/>
<organism evidence="2 3">
    <name type="scientific">Punica granatum</name>
    <name type="common">Pomegranate</name>
    <dbReference type="NCBI Taxonomy" id="22663"/>
    <lineage>
        <taxon>Eukaryota</taxon>
        <taxon>Viridiplantae</taxon>
        <taxon>Streptophyta</taxon>
        <taxon>Embryophyta</taxon>
        <taxon>Tracheophyta</taxon>
        <taxon>Spermatophyta</taxon>
        <taxon>Magnoliopsida</taxon>
        <taxon>eudicotyledons</taxon>
        <taxon>Gunneridae</taxon>
        <taxon>Pentapetalae</taxon>
        <taxon>rosids</taxon>
        <taxon>malvids</taxon>
        <taxon>Myrtales</taxon>
        <taxon>Lythraceae</taxon>
        <taxon>Punica</taxon>
    </lineage>
</organism>
<dbReference type="AlphaFoldDB" id="A0A218XHY4"/>
<feature type="compositionally biased region" description="Gly residues" evidence="1">
    <location>
        <begin position="12"/>
        <end position="24"/>
    </location>
</feature>
<gene>
    <name evidence="2" type="ORF">CDL15_Pgr000983</name>
</gene>
<accession>A0A218XHY4</accession>